<feature type="transmembrane region" description="Helical" evidence="5">
    <location>
        <begin position="492"/>
        <end position="513"/>
    </location>
</feature>
<name>A0A438NB64_EXOME</name>
<feature type="transmembrane region" description="Helical" evidence="5">
    <location>
        <begin position="202"/>
        <end position="220"/>
    </location>
</feature>
<dbReference type="InterPro" id="IPR036259">
    <property type="entry name" value="MFS_trans_sf"/>
</dbReference>
<dbReference type="OrthoDB" id="2585655at2759"/>
<dbReference type="InterPro" id="IPR011701">
    <property type="entry name" value="MFS"/>
</dbReference>
<feature type="transmembrane region" description="Helical" evidence="5">
    <location>
        <begin position="70"/>
        <end position="90"/>
    </location>
</feature>
<dbReference type="EMBL" id="NAJM01000010">
    <property type="protein sequence ID" value="RVX72866.1"/>
    <property type="molecule type" value="Genomic_DNA"/>
</dbReference>
<accession>A0A438NB64</accession>
<dbReference type="PANTHER" id="PTHR23502:SF20">
    <property type="entry name" value="TRANSPORTER, PUTATIVE (AFU_ORTHOLOGUE AFUA_6G13880)-RELATED"/>
    <property type="match status" value="1"/>
</dbReference>
<feature type="transmembrane region" description="Helical" evidence="5">
    <location>
        <begin position="395"/>
        <end position="414"/>
    </location>
</feature>
<keyword evidence="2 5" id="KW-0812">Transmembrane</keyword>
<feature type="transmembrane region" description="Helical" evidence="5">
    <location>
        <begin position="226"/>
        <end position="246"/>
    </location>
</feature>
<dbReference type="SUPFAM" id="SSF103473">
    <property type="entry name" value="MFS general substrate transporter"/>
    <property type="match status" value="1"/>
</dbReference>
<reference evidence="7 8" key="1">
    <citation type="submission" date="2017-03" db="EMBL/GenBank/DDBJ databases">
        <title>Genomes of endolithic fungi from Antarctica.</title>
        <authorList>
            <person name="Coleine C."/>
            <person name="Masonjones S."/>
            <person name="Stajich J.E."/>
        </authorList>
    </citation>
    <scope>NUCLEOTIDE SEQUENCE [LARGE SCALE GENOMIC DNA]</scope>
    <source>
        <strain evidence="7 8">CCFEE 6314</strain>
    </source>
</reference>
<evidence type="ECO:0000256" key="1">
    <source>
        <dbReference type="ARBA" id="ARBA00004141"/>
    </source>
</evidence>
<comment type="caution">
    <text evidence="7">The sequence shown here is derived from an EMBL/GenBank/DDBJ whole genome shotgun (WGS) entry which is preliminary data.</text>
</comment>
<evidence type="ECO:0000313" key="7">
    <source>
        <dbReference type="EMBL" id="RVX72866.1"/>
    </source>
</evidence>
<dbReference type="InterPro" id="IPR020846">
    <property type="entry name" value="MFS_dom"/>
</dbReference>
<dbReference type="Pfam" id="PF07690">
    <property type="entry name" value="MFS_1"/>
    <property type="match status" value="1"/>
</dbReference>
<feature type="transmembrane region" description="Helical" evidence="5">
    <location>
        <begin position="461"/>
        <end position="480"/>
    </location>
</feature>
<organism evidence="7 8">
    <name type="scientific">Exophiala mesophila</name>
    <name type="common">Black yeast-like fungus</name>
    <dbReference type="NCBI Taxonomy" id="212818"/>
    <lineage>
        <taxon>Eukaryota</taxon>
        <taxon>Fungi</taxon>
        <taxon>Dikarya</taxon>
        <taxon>Ascomycota</taxon>
        <taxon>Pezizomycotina</taxon>
        <taxon>Eurotiomycetes</taxon>
        <taxon>Chaetothyriomycetidae</taxon>
        <taxon>Chaetothyriales</taxon>
        <taxon>Herpotrichiellaceae</taxon>
        <taxon>Exophiala</taxon>
    </lineage>
</organism>
<comment type="subcellular location">
    <subcellularLocation>
        <location evidence="1">Membrane</location>
        <topology evidence="1">Multi-pass membrane protein</topology>
    </subcellularLocation>
</comment>
<dbReference type="GO" id="GO:0005886">
    <property type="term" value="C:plasma membrane"/>
    <property type="evidence" value="ECO:0007669"/>
    <property type="project" value="TreeGrafter"/>
</dbReference>
<proteinExistence type="predicted"/>
<evidence type="ECO:0000259" key="6">
    <source>
        <dbReference type="PROSITE" id="PS50850"/>
    </source>
</evidence>
<dbReference type="Gene3D" id="1.20.1250.20">
    <property type="entry name" value="MFS general substrate transporter like domains"/>
    <property type="match status" value="1"/>
</dbReference>
<evidence type="ECO:0000256" key="4">
    <source>
        <dbReference type="ARBA" id="ARBA00023136"/>
    </source>
</evidence>
<feature type="transmembrane region" description="Helical" evidence="5">
    <location>
        <begin position="426"/>
        <end position="449"/>
    </location>
</feature>
<feature type="transmembrane region" description="Helical" evidence="5">
    <location>
        <begin position="138"/>
        <end position="155"/>
    </location>
</feature>
<dbReference type="VEuPathDB" id="FungiDB:PV10_02058"/>
<protein>
    <recommendedName>
        <fullName evidence="6">Major facilitator superfamily (MFS) profile domain-containing protein</fullName>
    </recommendedName>
</protein>
<dbReference type="Proteomes" id="UP000288859">
    <property type="component" value="Unassembled WGS sequence"/>
</dbReference>
<evidence type="ECO:0000256" key="3">
    <source>
        <dbReference type="ARBA" id="ARBA00022989"/>
    </source>
</evidence>
<dbReference type="GO" id="GO:0022857">
    <property type="term" value="F:transmembrane transporter activity"/>
    <property type="evidence" value="ECO:0007669"/>
    <property type="project" value="InterPro"/>
</dbReference>
<gene>
    <name evidence="7" type="ORF">B0A52_03219</name>
</gene>
<keyword evidence="3 5" id="KW-1133">Transmembrane helix</keyword>
<dbReference type="PANTHER" id="PTHR23502">
    <property type="entry name" value="MAJOR FACILITATOR SUPERFAMILY"/>
    <property type="match status" value="1"/>
</dbReference>
<feature type="domain" description="Major facilitator superfamily (MFS) profile" evidence="6">
    <location>
        <begin position="70"/>
        <end position="515"/>
    </location>
</feature>
<keyword evidence="4 5" id="KW-0472">Membrane</keyword>
<dbReference type="AlphaFoldDB" id="A0A438NB64"/>
<feature type="transmembrane region" description="Helical" evidence="5">
    <location>
        <begin position="110"/>
        <end position="131"/>
    </location>
</feature>
<sequence length="527" mass="57270">MPLGILEDPRMAHVPGTAPLETIQNSSNIEIGAIDTVGLKHDKSGKFVLVPQPSDDPNDPLNWPRWRKEMFIVTVIWQVGCVGAIGPLLAPAYVQLADSWDVSLQTFSSGINGALIICLAGATVIGNVIAVKVGKRPVYLVASIGLMATGFWGSAAKSWGSFVASRAFAGFCMGPAESLVPASIADIWFVHERGTRTATFNLALLAGISVGPLIAGQLIQRYDWRICSYAMAAALAINLILTFLFMPETAYARDSPVPMETVAGQVSTGDRKDIKLEEYVKNSAQMPSRTGAAITQASPIPRKSFWSELAFYSGYYHPISFWKTMLNPLRLFRSPIVLWTSLVYMTAVVWIVILTIGASQIFSASPYNFGIAAVGNTFLSRWMAKKNRGIFEPEFRLPAIVCYLLFTATGFFSAGQALSHGMPWEIPVILSFSFVNFGVVIAATAAITYTVDCHHEHAAEAVSVMVLIKNMFGFGATYFLNDWVAGSGVKDVFFTIGGITAAITVTTIPMYIYGKKIRSFVARHNLA</sequence>
<feature type="transmembrane region" description="Helical" evidence="5">
    <location>
        <begin position="336"/>
        <end position="358"/>
    </location>
</feature>
<evidence type="ECO:0000256" key="2">
    <source>
        <dbReference type="ARBA" id="ARBA00022692"/>
    </source>
</evidence>
<evidence type="ECO:0000313" key="8">
    <source>
        <dbReference type="Proteomes" id="UP000288859"/>
    </source>
</evidence>
<evidence type="ECO:0000256" key="5">
    <source>
        <dbReference type="SAM" id="Phobius"/>
    </source>
</evidence>
<dbReference type="PROSITE" id="PS50850">
    <property type="entry name" value="MFS"/>
    <property type="match status" value="1"/>
</dbReference>